<dbReference type="AlphaFoldDB" id="A0AAD7HYR0"/>
<accession>A0AAD7HYR0</accession>
<dbReference type="Proteomes" id="UP001215280">
    <property type="component" value="Unassembled WGS sequence"/>
</dbReference>
<comment type="caution">
    <text evidence="1">The sequence shown here is derived from an EMBL/GenBank/DDBJ whole genome shotgun (WGS) entry which is preliminary data.</text>
</comment>
<reference evidence="1" key="1">
    <citation type="submission" date="2023-03" db="EMBL/GenBank/DDBJ databases">
        <title>Massive genome expansion in bonnet fungi (Mycena s.s.) driven by repeated elements and novel gene families across ecological guilds.</title>
        <authorList>
            <consortium name="Lawrence Berkeley National Laboratory"/>
            <person name="Harder C.B."/>
            <person name="Miyauchi S."/>
            <person name="Viragh M."/>
            <person name="Kuo A."/>
            <person name="Thoen E."/>
            <person name="Andreopoulos B."/>
            <person name="Lu D."/>
            <person name="Skrede I."/>
            <person name="Drula E."/>
            <person name="Henrissat B."/>
            <person name="Morin E."/>
            <person name="Kohler A."/>
            <person name="Barry K."/>
            <person name="LaButti K."/>
            <person name="Morin E."/>
            <person name="Salamov A."/>
            <person name="Lipzen A."/>
            <person name="Mereny Z."/>
            <person name="Hegedus B."/>
            <person name="Baldrian P."/>
            <person name="Stursova M."/>
            <person name="Weitz H."/>
            <person name="Taylor A."/>
            <person name="Grigoriev I.V."/>
            <person name="Nagy L.G."/>
            <person name="Martin F."/>
            <person name="Kauserud H."/>
        </authorList>
    </citation>
    <scope>NUCLEOTIDE SEQUENCE</scope>
    <source>
        <strain evidence="1">CBHHK188m</strain>
    </source>
</reference>
<name>A0AAD7HYR0_9AGAR</name>
<evidence type="ECO:0000313" key="2">
    <source>
        <dbReference type="Proteomes" id="UP001215280"/>
    </source>
</evidence>
<proteinExistence type="predicted"/>
<sequence>MYHSGVCRFSAGGPFSHHATADGLSAATFHHGLLEALRDPRSQDSSLSVSVPDLPVPPIDSATEIGPSSRKLLSMGDPSLSFIIDSAKQYIDSQRCTCYGSQSPSQRPPSHSPCFEYVEPITPLSLQHCGSSRRVPSRVLVDTKYNYLSTNIAISLRRVIGVRDTEICDYASDFFVTAPVDRMFS</sequence>
<evidence type="ECO:0000313" key="1">
    <source>
        <dbReference type="EMBL" id="KAJ7731131.1"/>
    </source>
</evidence>
<protein>
    <submittedName>
        <fullName evidence="1">Uncharacterized protein</fullName>
    </submittedName>
</protein>
<dbReference type="EMBL" id="JARJLG010000185">
    <property type="protein sequence ID" value="KAJ7731131.1"/>
    <property type="molecule type" value="Genomic_DNA"/>
</dbReference>
<organism evidence="1 2">
    <name type="scientific">Mycena maculata</name>
    <dbReference type="NCBI Taxonomy" id="230809"/>
    <lineage>
        <taxon>Eukaryota</taxon>
        <taxon>Fungi</taxon>
        <taxon>Dikarya</taxon>
        <taxon>Basidiomycota</taxon>
        <taxon>Agaricomycotina</taxon>
        <taxon>Agaricomycetes</taxon>
        <taxon>Agaricomycetidae</taxon>
        <taxon>Agaricales</taxon>
        <taxon>Marasmiineae</taxon>
        <taxon>Mycenaceae</taxon>
        <taxon>Mycena</taxon>
    </lineage>
</organism>
<gene>
    <name evidence="1" type="ORF">DFH07DRAFT_154481</name>
</gene>
<keyword evidence="2" id="KW-1185">Reference proteome</keyword>